<dbReference type="Proteomes" id="UP001303407">
    <property type="component" value="Chromosome"/>
</dbReference>
<gene>
    <name evidence="2" type="ORF">RHP49_11815</name>
</gene>
<proteinExistence type="predicted"/>
<dbReference type="PROSITE" id="PS51257">
    <property type="entry name" value="PROKAR_LIPOPROTEIN"/>
    <property type="match status" value="1"/>
</dbReference>
<evidence type="ECO:0008006" key="4">
    <source>
        <dbReference type="Google" id="ProtNLM"/>
    </source>
</evidence>
<accession>A0ABY9Y067</accession>
<evidence type="ECO:0000313" key="3">
    <source>
        <dbReference type="Proteomes" id="UP001303407"/>
    </source>
</evidence>
<organism evidence="2 3">
    <name type="scientific">Thalassobellus suaedae</name>
    <dbReference type="NCBI Taxonomy" id="3074124"/>
    <lineage>
        <taxon>Bacteria</taxon>
        <taxon>Pseudomonadati</taxon>
        <taxon>Bacteroidota</taxon>
        <taxon>Flavobacteriia</taxon>
        <taxon>Flavobacteriales</taxon>
        <taxon>Flavobacteriaceae</taxon>
        <taxon>Thalassobellus</taxon>
    </lineage>
</organism>
<keyword evidence="1" id="KW-0732">Signal</keyword>
<feature type="signal peptide" evidence="1">
    <location>
        <begin position="1"/>
        <end position="24"/>
    </location>
</feature>
<name>A0ABY9Y067_9FLAO</name>
<sequence>MKTLAKLKHIITLAIIALSFISCTKQEGGCETETVCFGDGNCIEKPIPGTCF</sequence>
<protein>
    <recommendedName>
        <fullName evidence="4">Lipoprotein</fullName>
    </recommendedName>
</protein>
<keyword evidence="3" id="KW-1185">Reference proteome</keyword>
<dbReference type="EMBL" id="CP134536">
    <property type="protein sequence ID" value="WNH11582.1"/>
    <property type="molecule type" value="Genomic_DNA"/>
</dbReference>
<feature type="chain" id="PRO_5046488123" description="Lipoprotein" evidence="1">
    <location>
        <begin position="25"/>
        <end position="52"/>
    </location>
</feature>
<reference evidence="2 3" key="1">
    <citation type="submission" date="2023-09" db="EMBL/GenBank/DDBJ databases">
        <title>Thalassobella suaedae gen. nov., sp. nov., a marine bacterium of the family Flavobacteriaceae isolated from a halophyte Suaeda japonica.</title>
        <authorList>
            <person name="Lee S.Y."/>
            <person name="Hwang C.Y."/>
        </authorList>
    </citation>
    <scope>NUCLEOTIDE SEQUENCE [LARGE SCALE GENOMIC DNA]</scope>
    <source>
        <strain evidence="2 3">HL-DH10</strain>
    </source>
</reference>
<evidence type="ECO:0000256" key="1">
    <source>
        <dbReference type="SAM" id="SignalP"/>
    </source>
</evidence>
<evidence type="ECO:0000313" key="2">
    <source>
        <dbReference type="EMBL" id="WNH11582.1"/>
    </source>
</evidence>
<dbReference type="RefSeq" id="WP_415861565.1">
    <property type="nucleotide sequence ID" value="NZ_CP134536.1"/>
</dbReference>